<sequence>MSFIKKKLKQIHKIKTDTILNSLFLLSLSYTNNNNNLLINNERFLYNHLGKNELKIKESRVDLKIVINLEKLKKDWKRQNKQHKFNSNYIIQNYVSYEKEYDLNFNLFLKSIKTSNFLYNKNFIENKYVFIERVLYLDENHIIDKINSLYEANNTYSISSTSDRLVRELLIKKDHVIRIFWYEIDVDLTNKGIDYININFWTRNWKYLATCFLSVISLAISIWAIFMK</sequence>
<keyword evidence="3" id="KW-1185">Reference proteome</keyword>
<proteinExistence type="predicted"/>
<name>A0A4P7AHB5_9MOLU</name>
<keyword evidence="1" id="KW-0812">Transmembrane</keyword>
<evidence type="ECO:0000313" key="3">
    <source>
        <dbReference type="Proteomes" id="UP000294309"/>
    </source>
</evidence>
<dbReference type="AlphaFoldDB" id="A0A4P7AHB5"/>
<evidence type="ECO:0000256" key="1">
    <source>
        <dbReference type="SAM" id="Phobius"/>
    </source>
</evidence>
<accession>A0A4P7AHB5</accession>
<reference evidence="2 3" key="1">
    <citation type="submission" date="2019-03" db="EMBL/GenBank/DDBJ databases">
        <title>Complete genome sequence of Spiroplasma gladiatoris TG-1 (DSM 22552).</title>
        <authorList>
            <person name="Lin Y.-C."/>
            <person name="Chou L."/>
            <person name="Kuo C.-H."/>
        </authorList>
    </citation>
    <scope>NUCLEOTIDE SEQUENCE [LARGE SCALE GENOMIC DNA]</scope>
    <source>
        <strain evidence="2 3">TG-1</strain>
    </source>
</reference>
<keyword evidence="1" id="KW-1133">Transmembrane helix</keyword>
<evidence type="ECO:0008006" key="4">
    <source>
        <dbReference type="Google" id="ProtNLM"/>
    </source>
</evidence>
<dbReference type="EMBL" id="CP038013">
    <property type="protein sequence ID" value="QBQ07844.1"/>
    <property type="molecule type" value="Genomic_DNA"/>
</dbReference>
<protein>
    <recommendedName>
        <fullName evidence="4">Transmembrane protein</fullName>
    </recommendedName>
</protein>
<gene>
    <name evidence="2" type="ORF">SGLAD_v1c06450</name>
</gene>
<feature type="transmembrane region" description="Helical" evidence="1">
    <location>
        <begin position="207"/>
        <end position="226"/>
    </location>
</feature>
<dbReference type="KEGG" id="sgq:SGLAD_v1c06450"/>
<organism evidence="2 3">
    <name type="scientific">Spiroplasma gladiatoris</name>
    <dbReference type="NCBI Taxonomy" id="2143"/>
    <lineage>
        <taxon>Bacteria</taxon>
        <taxon>Bacillati</taxon>
        <taxon>Mycoplasmatota</taxon>
        <taxon>Mollicutes</taxon>
        <taxon>Entomoplasmatales</taxon>
        <taxon>Spiroplasmataceae</taxon>
        <taxon>Spiroplasma</taxon>
    </lineage>
</organism>
<evidence type="ECO:0000313" key="2">
    <source>
        <dbReference type="EMBL" id="QBQ07844.1"/>
    </source>
</evidence>
<keyword evidence="1" id="KW-0472">Membrane</keyword>
<dbReference type="Proteomes" id="UP000294309">
    <property type="component" value="Chromosome"/>
</dbReference>
<dbReference type="RefSeq" id="WP_134297626.1">
    <property type="nucleotide sequence ID" value="NZ_CP038013.1"/>
</dbReference>